<evidence type="ECO:0000313" key="1">
    <source>
        <dbReference type="EMBL" id="GDZ93390.1"/>
    </source>
</evidence>
<organism evidence="1 2">
    <name type="scientific">Planktothrix agardhii CCAP 1459/11A</name>
    <dbReference type="NCBI Taxonomy" id="282420"/>
    <lineage>
        <taxon>Bacteria</taxon>
        <taxon>Bacillati</taxon>
        <taxon>Cyanobacteriota</taxon>
        <taxon>Cyanophyceae</taxon>
        <taxon>Oscillatoriophycideae</taxon>
        <taxon>Oscillatoriales</taxon>
        <taxon>Microcoleaceae</taxon>
        <taxon>Planktothrix</taxon>
    </lineage>
</organism>
<proteinExistence type="predicted"/>
<gene>
    <name evidence="1" type="ORF">PA905_12260</name>
</gene>
<sequence length="180" mass="20943">MKNKQSKYLVIDASIARSCGGEDAKHPTSKNCRDFLKAVLKICHSMVMTDELQAEWNKHESTFARKWRVSMIAKRKYKFCKSVTLSELRNKLEQLKMEHKTREAIWKDICLVEAAIATDKIIISLDDKVRDYLVEVSENIPEVKLILWLNPDKESESVKWLEKGAILENKRLIGYREESS</sequence>
<reference evidence="2" key="1">
    <citation type="submission" date="2019-02" db="EMBL/GenBank/DDBJ databases">
        <title>Draft genome sequence of Planktothrix agardhii NIES-905.</title>
        <authorList>
            <person name="Yamaguchi H."/>
            <person name="Suzuki S."/>
            <person name="Kawachi M."/>
        </authorList>
    </citation>
    <scope>NUCLEOTIDE SEQUENCE [LARGE SCALE GENOMIC DNA]</scope>
    <source>
        <strain evidence="2">CCAP 1459/11A</strain>
    </source>
</reference>
<comment type="caution">
    <text evidence="1">The sequence shown here is derived from an EMBL/GenBank/DDBJ whole genome shotgun (WGS) entry which is preliminary data.</text>
</comment>
<dbReference type="EMBL" id="BJCD01000034">
    <property type="protein sequence ID" value="GDZ93390.1"/>
    <property type="molecule type" value="Genomic_DNA"/>
</dbReference>
<protein>
    <recommendedName>
        <fullName evidence="3">PIN domain-containing protein</fullName>
    </recommendedName>
</protein>
<accession>A0A4P5ZBK6</accession>
<dbReference type="Proteomes" id="UP000299794">
    <property type="component" value="Unassembled WGS sequence"/>
</dbReference>
<dbReference type="AlphaFoldDB" id="A0A4P5ZBK6"/>
<evidence type="ECO:0008006" key="3">
    <source>
        <dbReference type="Google" id="ProtNLM"/>
    </source>
</evidence>
<dbReference type="RefSeq" id="WP_026787377.1">
    <property type="nucleotide sequence ID" value="NZ_BJCD01000034.1"/>
</dbReference>
<name>A0A4P5ZBK6_PLAAG</name>
<evidence type="ECO:0000313" key="2">
    <source>
        <dbReference type="Proteomes" id="UP000299794"/>
    </source>
</evidence>